<dbReference type="Gene3D" id="3.40.390.10">
    <property type="entry name" value="Collagenase (Catalytic Domain)"/>
    <property type="match status" value="1"/>
</dbReference>
<feature type="domain" description="Peptidase M13 C-terminal" evidence="10">
    <location>
        <begin position="573"/>
        <end position="778"/>
    </location>
</feature>
<dbReference type="Gene3D" id="1.10.1380.10">
    <property type="entry name" value="Neutral endopeptidase , domain2"/>
    <property type="match status" value="1"/>
</dbReference>
<sequence>MCLFEILVWSIEFGSIQLSMVWSVVTWQHPELTLIVIDLRKHLSRKPSWWKQRTTLEKFLTIVTVLALIAIAALAISLVSLIFINKSQSETQETLPKITAEALERSPGHLIPHTCTTPGCVRSAVYAMDSIDSSVEPCDDFFQFACGNFIKKTKLPDDKYAIYPLSLINDKLQQQITELITEEASPDESKPFRLAKDLYKACNNLSLIEEIGTKPYLKIVEELGGWPVVVGDEWNTNLQWTWVDTVKKFSKIGFETNQIFDFAISIDLKNSSRRIVDIDQSSFGLNREFLIKGVENEIVKAYYDYMVDTAVIYGANRETAEISLPQEERRNASALYNPTKLSDVQKMYPYIDWVDYCNALLPDGVSVDDSEIITVSVPSFFEKLADLLEETPNRTIANYLIWRITVYSTYFMSSQLRKRNLEYFTKISGKTEDEARWKECVDLTISGLPISVGALYVKKHFEDSSKASALEIVDGIREQFEKILQTVDWMDEVTRQSALEKLSKMATYIAYPDEIKNNTLLEEYYNGLEIDPEHYLESHLKINVFTTNKIYEKLREPVNKGEWIRHAKPAQANAYYSAIENSIEFPAGILQEQFFSADRPKYMNFAGIGFVVGHEITHGFDDKGRQFDGNGNLVEWWNEETISKFREKAQCIIEQYGNYTDEETGLNLNGINSQGENIADNGGIIQAYLAYQKWVANNGEEPILPGLDYNPNQLFWLSAVQSWCAVYRTEILRLLITTNDHPPSHFRMRGILSNMPEFSTDFNCPVGSPMNPVHKCKVW</sequence>
<comment type="similarity">
    <text evidence="3">Belongs to the peptidase M13 family.</text>
</comment>
<feature type="transmembrane region" description="Helical" evidence="9">
    <location>
        <begin position="59"/>
        <end position="84"/>
    </location>
</feature>
<keyword evidence="9" id="KW-0812">Transmembrane</keyword>
<comment type="cofactor">
    <cofactor evidence="1">
        <name>Zn(2+)</name>
        <dbReference type="ChEBI" id="CHEBI:29105"/>
    </cofactor>
</comment>
<dbReference type="Pfam" id="PF05649">
    <property type="entry name" value="Peptidase_M13_N"/>
    <property type="match status" value="1"/>
</dbReference>
<keyword evidence="4" id="KW-0645">Protease</keyword>
<name>A0A9Q0MP50_9DIPT</name>
<dbReference type="PROSITE" id="PS51885">
    <property type="entry name" value="NEPRILYSIN"/>
    <property type="match status" value="1"/>
</dbReference>
<keyword evidence="9" id="KW-0472">Membrane</keyword>
<dbReference type="OrthoDB" id="6475849at2759"/>
<comment type="subcellular location">
    <subcellularLocation>
        <location evidence="2">Cell membrane</location>
        <topology evidence="2">Single-pass type II membrane protein</topology>
    </subcellularLocation>
</comment>
<dbReference type="InterPro" id="IPR018497">
    <property type="entry name" value="Peptidase_M13_C"/>
</dbReference>
<keyword evidence="7" id="KW-0862">Zinc</keyword>
<dbReference type="PANTHER" id="PTHR11733:SF224">
    <property type="entry name" value="NEPRILYSIN-2"/>
    <property type="match status" value="1"/>
</dbReference>
<accession>A0A9Q0MP50</accession>
<dbReference type="Proteomes" id="UP001151699">
    <property type="component" value="Chromosome C"/>
</dbReference>
<evidence type="ECO:0000256" key="4">
    <source>
        <dbReference type="ARBA" id="ARBA00022670"/>
    </source>
</evidence>
<dbReference type="GO" id="GO:0004222">
    <property type="term" value="F:metalloendopeptidase activity"/>
    <property type="evidence" value="ECO:0007669"/>
    <property type="project" value="InterPro"/>
</dbReference>
<dbReference type="PANTHER" id="PTHR11733">
    <property type="entry name" value="ZINC METALLOPROTEASE FAMILY M13 NEPRILYSIN-RELATED"/>
    <property type="match status" value="1"/>
</dbReference>
<dbReference type="Pfam" id="PF01431">
    <property type="entry name" value="Peptidase_M13"/>
    <property type="match status" value="1"/>
</dbReference>
<dbReference type="GO" id="GO:0046872">
    <property type="term" value="F:metal ion binding"/>
    <property type="evidence" value="ECO:0007669"/>
    <property type="project" value="UniProtKB-KW"/>
</dbReference>
<dbReference type="InterPro" id="IPR008753">
    <property type="entry name" value="Peptidase_M13_N"/>
</dbReference>
<comment type="caution">
    <text evidence="12">The sequence shown here is derived from an EMBL/GenBank/DDBJ whole genome shotgun (WGS) entry which is preliminary data.</text>
</comment>
<proteinExistence type="inferred from homology"/>
<dbReference type="CDD" id="cd08662">
    <property type="entry name" value="M13"/>
    <property type="match status" value="1"/>
</dbReference>
<evidence type="ECO:0000256" key="6">
    <source>
        <dbReference type="ARBA" id="ARBA00022801"/>
    </source>
</evidence>
<evidence type="ECO:0000256" key="2">
    <source>
        <dbReference type="ARBA" id="ARBA00004401"/>
    </source>
</evidence>
<evidence type="ECO:0000256" key="7">
    <source>
        <dbReference type="ARBA" id="ARBA00022833"/>
    </source>
</evidence>
<dbReference type="GO" id="GO:0016485">
    <property type="term" value="P:protein processing"/>
    <property type="evidence" value="ECO:0007669"/>
    <property type="project" value="TreeGrafter"/>
</dbReference>
<keyword evidence="5" id="KW-0479">Metal-binding</keyword>
<keyword evidence="6" id="KW-0378">Hydrolase</keyword>
<feature type="domain" description="Peptidase M13 N-terminal" evidence="11">
    <location>
        <begin position="137"/>
        <end position="512"/>
    </location>
</feature>
<evidence type="ECO:0000259" key="10">
    <source>
        <dbReference type="Pfam" id="PF01431"/>
    </source>
</evidence>
<dbReference type="PRINTS" id="PR00786">
    <property type="entry name" value="NEPRILYSIN"/>
</dbReference>
<evidence type="ECO:0000256" key="1">
    <source>
        <dbReference type="ARBA" id="ARBA00001947"/>
    </source>
</evidence>
<evidence type="ECO:0000313" key="13">
    <source>
        <dbReference type="Proteomes" id="UP001151699"/>
    </source>
</evidence>
<dbReference type="GO" id="GO:0005886">
    <property type="term" value="C:plasma membrane"/>
    <property type="evidence" value="ECO:0007669"/>
    <property type="project" value="UniProtKB-SubCell"/>
</dbReference>
<dbReference type="SUPFAM" id="SSF55486">
    <property type="entry name" value="Metalloproteases ('zincins'), catalytic domain"/>
    <property type="match status" value="1"/>
</dbReference>
<keyword evidence="13" id="KW-1185">Reference proteome</keyword>
<evidence type="ECO:0000259" key="11">
    <source>
        <dbReference type="Pfam" id="PF05649"/>
    </source>
</evidence>
<dbReference type="InterPro" id="IPR042089">
    <property type="entry name" value="Peptidase_M13_dom_2"/>
</dbReference>
<protein>
    <submittedName>
        <fullName evidence="12">Neprilysin-2</fullName>
    </submittedName>
</protein>
<reference evidence="12" key="1">
    <citation type="submission" date="2022-07" db="EMBL/GenBank/DDBJ databases">
        <authorList>
            <person name="Trinca V."/>
            <person name="Uliana J.V.C."/>
            <person name="Torres T.T."/>
            <person name="Ward R.J."/>
            <person name="Monesi N."/>
        </authorList>
    </citation>
    <scope>NUCLEOTIDE SEQUENCE</scope>
    <source>
        <strain evidence="12">HSMRA1968</strain>
        <tissue evidence="12">Whole embryos</tissue>
    </source>
</reference>
<gene>
    <name evidence="12" type="primary">Nep2_4</name>
    <name evidence="12" type="ORF">Bhyg_13866</name>
</gene>
<evidence type="ECO:0000256" key="5">
    <source>
        <dbReference type="ARBA" id="ARBA00022723"/>
    </source>
</evidence>
<dbReference type="InterPro" id="IPR024079">
    <property type="entry name" value="MetalloPept_cat_dom_sf"/>
</dbReference>
<keyword evidence="9" id="KW-1133">Transmembrane helix</keyword>
<dbReference type="AlphaFoldDB" id="A0A9Q0MP50"/>
<keyword evidence="8" id="KW-0482">Metalloprotease</keyword>
<dbReference type="InterPro" id="IPR000718">
    <property type="entry name" value="Peptidase_M13"/>
</dbReference>
<evidence type="ECO:0000313" key="12">
    <source>
        <dbReference type="EMBL" id="KAJ6635281.1"/>
    </source>
</evidence>
<evidence type="ECO:0000256" key="9">
    <source>
        <dbReference type="SAM" id="Phobius"/>
    </source>
</evidence>
<dbReference type="EMBL" id="WJQU01000004">
    <property type="protein sequence ID" value="KAJ6635281.1"/>
    <property type="molecule type" value="Genomic_DNA"/>
</dbReference>
<organism evidence="12 13">
    <name type="scientific">Pseudolycoriella hygida</name>
    <dbReference type="NCBI Taxonomy" id="35572"/>
    <lineage>
        <taxon>Eukaryota</taxon>
        <taxon>Metazoa</taxon>
        <taxon>Ecdysozoa</taxon>
        <taxon>Arthropoda</taxon>
        <taxon>Hexapoda</taxon>
        <taxon>Insecta</taxon>
        <taxon>Pterygota</taxon>
        <taxon>Neoptera</taxon>
        <taxon>Endopterygota</taxon>
        <taxon>Diptera</taxon>
        <taxon>Nematocera</taxon>
        <taxon>Sciaroidea</taxon>
        <taxon>Sciaridae</taxon>
        <taxon>Pseudolycoriella</taxon>
    </lineage>
</organism>
<evidence type="ECO:0000256" key="3">
    <source>
        <dbReference type="ARBA" id="ARBA00007357"/>
    </source>
</evidence>
<evidence type="ECO:0000256" key="8">
    <source>
        <dbReference type="ARBA" id="ARBA00023049"/>
    </source>
</evidence>